<dbReference type="Gene3D" id="2.60.200.20">
    <property type="match status" value="1"/>
</dbReference>
<sequence length="247" mass="27548">MSENILFEDANCVKEELDFPEGTQTNQALHAKTGRGSVAELENMPNLSLSEPKGPPAESDDDDDILDRDLDPEDWDLYCSQEVSRFQHEGTKRQLIRLEQGAQSCTHRAIASHGAFACIYGRNSKHYIKKHEVLLGRGTQEVNVDIDLGSEGYANKISRQQATINLDMSGSFHLKNLGKFPISVNKKEVASGQSLSLTPGCLIEVTSFSSFNFEFVAMDVLFLFRSVGNDLTVLLMFNLNFEIKFCC</sequence>
<evidence type="ECO:0000313" key="4">
    <source>
        <dbReference type="Proteomes" id="UP001141552"/>
    </source>
</evidence>
<name>A0A9Q0FBD1_9ROSI</name>
<dbReference type="PROSITE" id="PS50006">
    <property type="entry name" value="FHA_DOMAIN"/>
    <property type="match status" value="1"/>
</dbReference>
<gene>
    <name evidence="3" type="ORF">Tsubulata_032477</name>
</gene>
<dbReference type="EMBL" id="JAKUCV010006383">
    <property type="protein sequence ID" value="KAJ4827615.1"/>
    <property type="molecule type" value="Genomic_DNA"/>
</dbReference>
<dbReference type="PANTHER" id="PTHR13233">
    <property type="entry name" value="MICROSPHERULE PROTEIN 1"/>
    <property type="match status" value="1"/>
</dbReference>
<dbReference type="GO" id="GO:0002151">
    <property type="term" value="F:G-quadruplex RNA binding"/>
    <property type="evidence" value="ECO:0007669"/>
    <property type="project" value="InterPro"/>
</dbReference>
<dbReference type="InterPro" id="IPR008984">
    <property type="entry name" value="SMAD_FHA_dom_sf"/>
</dbReference>
<reference evidence="3" key="2">
    <citation type="journal article" date="2023" name="Plants (Basel)">
        <title>Annotation of the Turnera subulata (Passifloraceae) Draft Genome Reveals the S-Locus Evolved after the Divergence of Turneroideae from Passifloroideae in a Stepwise Manner.</title>
        <authorList>
            <person name="Henning P.M."/>
            <person name="Roalson E.H."/>
            <person name="Mir W."/>
            <person name="McCubbin A.G."/>
            <person name="Shore J.S."/>
        </authorList>
    </citation>
    <scope>NUCLEOTIDE SEQUENCE</scope>
    <source>
        <strain evidence="3">F60SS</strain>
    </source>
</reference>
<feature type="domain" description="FHA" evidence="2">
    <location>
        <begin position="133"/>
        <end position="189"/>
    </location>
</feature>
<dbReference type="SMART" id="SM00240">
    <property type="entry name" value="FHA"/>
    <property type="match status" value="1"/>
</dbReference>
<reference evidence="3" key="1">
    <citation type="submission" date="2022-02" db="EMBL/GenBank/DDBJ databases">
        <authorList>
            <person name="Henning P.M."/>
            <person name="McCubbin A.G."/>
            <person name="Shore J.S."/>
        </authorList>
    </citation>
    <scope>NUCLEOTIDE SEQUENCE</scope>
    <source>
        <strain evidence="3">F60SS</strain>
        <tissue evidence="3">Leaves</tissue>
    </source>
</reference>
<protein>
    <recommendedName>
        <fullName evidence="2">FHA domain-containing protein</fullName>
    </recommendedName>
</protein>
<dbReference type="PANTHER" id="PTHR13233:SF0">
    <property type="entry name" value="MICROSPHERULE PROTEIN 1"/>
    <property type="match status" value="1"/>
</dbReference>
<dbReference type="Pfam" id="PF00498">
    <property type="entry name" value="FHA"/>
    <property type="match status" value="1"/>
</dbReference>
<evidence type="ECO:0000313" key="3">
    <source>
        <dbReference type="EMBL" id="KAJ4827615.1"/>
    </source>
</evidence>
<organism evidence="3 4">
    <name type="scientific">Turnera subulata</name>
    <dbReference type="NCBI Taxonomy" id="218843"/>
    <lineage>
        <taxon>Eukaryota</taxon>
        <taxon>Viridiplantae</taxon>
        <taxon>Streptophyta</taxon>
        <taxon>Embryophyta</taxon>
        <taxon>Tracheophyta</taxon>
        <taxon>Spermatophyta</taxon>
        <taxon>Magnoliopsida</taxon>
        <taxon>eudicotyledons</taxon>
        <taxon>Gunneridae</taxon>
        <taxon>Pentapetalae</taxon>
        <taxon>rosids</taxon>
        <taxon>fabids</taxon>
        <taxon>Malpighiales</taxon>
        <taxon>Passifloraceae</taxon>
        <taxon>Turnera</taxon>
    </lineage>
</organism>
<keyword evidence="4" id="KW-1185">Reference proteome</keyword>
<dbReference type="OrthoDB" id="10262769at2759"/>
<comment type="caution">
    <text evidence="3">The sequence shown here is derived from an EMBL/GenBank/DDBJ whole genome shotgun (WGS) entry which is preliminary data.</text>
</comment>
<dbReference type="GO" id="GO:0071339">
    <property type="term" value="C:MLL1 complex"/>
    <property type="evidence" value="ECO:0007669"/>
    <property type="project" value="InterPro"/>
</dbReference>
<proteinExistence type="predicted"/>
<dbReference type="AlphaFoldDB" id="A0A9Q0FBD1"/>
<feature type="region of interest" description="Disordered" evidence="1">
    <location>
        <begin position="43"/>
        <end position="67"/>
    </location>
</feature>
<dbReference type="Proteomes" id="UP001141552">
    <property type="component" value="Unassembled WGS sequence"/>
</dbReference>
<dbReference type="GO" id="GO:0031011">
    <property type="term" value="C:Ino80 complex"/>
    <property type="evidence" value="ECO:0007669"/>
    <property type="project" value="InterPro"/>
</dbReference>
<dbReference type="InterPro" id="IPR037912">
    <property type="entry name" value="MCRS1"/>
</dbReference>
<accession>A0A9Q0FBD1</accession>
<dbReference type="GO" id="GO:0045944">
    <property type="term" value="P:positive regulation of transcription by RNA polymerase II"/>
    <property type="evidence" value="ECO:0007669"/>
    <property type="project" value="TreeGrafter"/>
</dbReference>
<feature type="compositionally biased region" description="Acidic residues" evidence="1">
    <location>
        <begin position="58"/>
        <end position="67"/>
    </location>
</feature>
<dbReference type="SUPFAM" id="SSF49879">
    <property type="entry name" value="SMAD/FHA domain"/>
    <property type="match status" value="1"/>
</dbReference>
<evidence type="ECO:0000256" key="1">
    <source>
        <dbReference type="SAM" id="MobiDB-lite"/>
    </source>
</evidence>
<dbReference type="GO" id="GO:0044545">
    <property type="term" value="C:NSL complex"/>
    <property type="evidence" value="ECO:0007669"/>
    <property type="project" value="TreeGrafter"/>
</dbReference>
<dbReference type="InterPro" id="IPR000253">
    <property type="entry name" value="FHA_dom"/>
</dbReference>
<evidence type="ECO:0000259" key="2">
    <source>
        <dbReference type="PROSITE" id="PS50006"/>
    </source>
</evidence>